<evidence type="ECO:0000256" key="5">
    <source>
        <dbReference type="ARBA" id="ARBA00022982"/>
    </source>
</evidence>
<keyword evidence="3 8" id="KW-0479">Metal-binding</keyword>
<dbReference type="EMBL" id="DMVW01000218">
    <property type="protein sequence ID" value="HAR54596.1"/>
    <property type="molecule type" value="Genomic_DNA"/>
</dbReference>
<dbReference type="AlphaFoldDB" id="A0A348WJ84"/>
<comment type="cofactor">
    <cofactor evidence="8">
        <name>Cu cation</name>
        <dbReference type="ChEBI" id="CHEBI:23378"/>
    </cofactor>
    <text evidence="8">Binds 1 copper ion per subunit.</text>
</comment>
<keyword evidence="5" id="KW-0249">Electron transport</keyword>
<dbReference type="GO" id="GO:0042597">
    <property type="term" value="C:periplasmic space"/>
    <property type="evidence" value="ECO:0007669"/>
    <property type="project" value="UniProtKB-SubCell"/>
</dbReference>
<dbReference type="InterPro" id="IPR000923">
    <property type="entry name" value="BlueCu_1"/>
</dbReference>
<reference evidence="10 11" key="1">
    <citation type="journal article" date="2018" name="Nat. Biotechnol.">
        <title>A standardized bacterial taxonomy based on genome phylogeny substantially revises the tree of life.</title>
        <authorList>
            <person name="Parks D.H."/>
            <person name="Chuvochina M."/>
            <person name="Waite D.W."/>
            <person name="Rinke C."/>
            <person name="Skarshewski A."/>
            <person name="Chaumeil P.A."/>
            <person name="Hugenholtz P."/>
        </authorList>
    </citation>
    <scope>NUCLEOTIDE SEQUENCE [LARGE SCALE GENOMIC DNA]</scope>
    <source>
        <strain evidence="10">UBA9169</strain>
    </source>
</reference>
<keyword evidence="4" id="KW-0574">Periplasm</keyword>
<evidence type="ECO:0000313" key="10">
    <source>
        <dbReference type="EMBL" id="HAR54596.1"/>
    </source>
</evidence>
<dbReference type="CDD" id="cd04218">
    <property type="entry name" value="Pseudoazurin"/>
    <property type="match status" value="1"/>
</dbReference>
<feature type="binding site" evidence="8">
    <location>
        <position position="96"/>
    </location>
    <ligand>
        <name>Cu cation</name>
        <dbReference type="ChEBI" id="CHEBI:23378"/>
    </ligand>
</feature>
<dbReference type="NCBIfam" id="TIGR02375">
    <property type="entry name" value="pseudoazurin"/>
    <property type="match status" value="1"/>
</dbReference>
<evidence type="ECO:0000256" key="1">
    <source>
        <dbReference type="ARBA" id="ARBA00004418"/>
    </source>
</evidence>
<dbReference type="InterPro" id="IPR002386">
    <property type="entry name" value="Amicyanin/Pseudoazurin"/>
</dbReference>
<dbReference type="GO" id="GO:0009055">
    <property type="term" value="F:electron transfer activity"/>
    <property type="evidence" value="ECO:0007669"/>
    <property type="project" value="InterPro"/>
</dbReference>
<dbReference type="Gene3D" id="2.60.40.420">
    <property type="entry name" value="Cupredoxins - blue copper proteins"/>
    <property type="match status" value="1"/>
</dbReference>
<evidence type="ECO:0000256" key="6">
    <source>
        <dbReference type="ARBA" id="ARBA00023008"/>
    </source>
</evidence>
<comment type="subcellular location">
    <subcellularLocation>
        <location evidence="1">Periplasm</location>
    </subcellularLocation>
</comment>
<dbReference type="InterPro" id="IPR008972">
    <property type="entry name" value="Cupredoxin"/>
</dbReference>
<name>A0A348WJ84_9RHOB</name>
<evidence type="ECO:0000256" key="3">
    <source>
        <dbReference type="ARBA" id="ARBA00022723"/>
    </source>
</evidence>
<dbReference type="InterPro" id="IPR001235">
    <property type="entry name" value="Copper_blue_Plastocyanin"/>
</dbReference>
<accession>A0A348WJ84</accession>
<evidence type="ECO:0000256" key="8">
    <source>
        <dbReference type="PIRSR" id="PIRSR602386-1"/>
    </source>
</evidence>
<comment type="caution">
    <text evidence="10">The sequence shown here is derived from an EMBL/GenBank/DDBJ whole genome shotgun (WGS) entry which is preliminary data.</text>
</comment>
<protein>
    <recommendedName>
        <fullName evidence="7">Pseudoazurin</fullName>
    </recommendedName>
</protein>
<dbReference type="Proteomes" id="UP000264719">
    <property type="component" value="Unassembled WGS sequence"/>
</dbReference>
<feature type="binding site" evidence="8">
    <location>
        <position position="58"/>
    </location>
    <ligand>
        <name>Cu cation</name>
        <dbReference type="ChEBI" id="CHEBI:23378"/>
    </ligand>
</feature>
<evidence type="ECO:0000313" key="11">
    <source>
        <dbReference type="Proteomes" id="UP000264719"/>
    </source>
</evidence>
<dbReference type="PRINTS" id="PR00156">
    <property type="entry name" value="COPPERBLUE"/>
</dbReference>
<organism evidence="10 11">
    <name type="scientific">Roseovarius nubinhibens</name>
    <dbReference type="NCBI Taxonomy" id="314263"/>
    <lineage>
        <taxon>Bacteria</taxon>
        <taxon>Pseudomonadati</taxon>
        <taxon>Pseudomonadota</taxon>
        <taxon>Alphaproteobacteria</taxon>
        <taxon>Rhodobacterales</taxon>
        <taxon>Roseobacteraceae</taxon>
        <taxon>Roseovarius</taxon>
    </lineage>
</organism>
<dbReference type="SUPFAM" id="SSF49503">
    <property type="entry name" value="Cupredoxins"/>
    <property type="match status" value="1"/>
</dbReference>
<evidence type="ECO:0000259" key="9">
    <source>
        <dbReference type="Pfam" id="PF00127"/>
    </source>
</evidence>
<evidence type="ECO:0000256" key="4">
    <source>
        <dbReference type="ARBA" id="ARBA00022764"/>
    </source>
</evidence>
<sequence>MRFVTSLVLMLWPALGWAEVHEVRMLNRNESGAMVYEPAVLRMAPGDSVRFVAASSGHNAASIEGMLPEGAVPFKGGINEEITLTLSAPGVFGVKCTPHFAMGMVMLIVVGDVALAAEALPEGLPRRAEARLRDYIEAAQ</sequence>
<keyword evidence="6 8" id="KW-0186">Copper</keyword>
<dbReference type="Pfam" id="PF00127">
    <property type="entry name" value="Copper-bind"/>
    <property type="match status" value="1"/>
</dbReference>
<dbReference type="GO" id="GO:0005507">
    <property type="term" value="F:copper ion binding"/>
    <property type="evidence" value="ECO:0007669"/>
    <property type="project" value="UniProtKB-UniRule"/>
</dbReference>
<gene>
    <name evidence="10" type="ORF">DCS45_22380</name>
</gene>
<evidence type="ECO:0000256" key="2">
    <source>
        <dbReference type="ARBA" id="ARBA00022448"/>
    </source>
</evidence>
<feature type="binding site" evidence="8">
    <location>
        <position position="104"/>
    </location>
    <ligand>
        <name>Cu cation</name>
        <dbReference type="ChEBI" id="CHEBI:23378"/>
    </ligand>
</feature>
<proteinExistence type="predicted"/>
<evidence type="ECO:0000256" key="7">
    <source>
        <dbReference type="NCBIfam" id="TIGR02375"/>
    </source>
</evidence>
<dbReference type="PRINTS" id="PR00155">
    <property type="entry name" value="AMICYANIN"/>
</dbReference>
<dbReference type="InterPro" id="IPR012745">
    <property type="entry name" value="Pseudoazurin"/>
</dbReference>
<feature type="domain" description="Blue (type 1) copper" evidence="9">
    <location>
        <begin position="24"/>
        <end position="110"/>
    </location>
</feature>
<keyword evidence="2" id="KW-0813">Transport</keyword>
<feature type="binding site" evidence="8">
    <location>
        <position position="99"/>
    </location>
    <ligand>
        <name>Cu cation</name>
        <dbReference type="ChEBI" id="CHEBI:23378"/>
    </ligand>
</feature>